<evidence type="ECO:0000313" key="8">
    <source>
        <dbReference type="EMBL" id="ASC70170.1"/>
    </source>
</evidence>
<protein>
    <submittedName>
        <fullName evidence="8">Response regulator</fullName>
    </submittedName>
</protein>
<dbReference type="RefSeq" id="WP_080806410.1">
    <property type="nucleotide sequence ID" value="NZ_CP021983.2"/>
</dbReference>
<dbReference type="EMBL" id="CP021983">
    <property type="protein sequence ID" value="ASC70170.1"/>
    <property type="molecule type" value="Genomic_DNA"/>
</dbReference>
<feature type="modified residue" description="4-aspartylphosphate" evidence="6">
    <location>
        <position position="55"/>
    </location>
</feature>
<dbReference type="PANTHER" id="PTHR44591">
    <property type="entry name" value="STRESS RESPONSE REGULATOR PROTEIN 1"/>
    <property type="match status" value="1"/>
</dbReference>
<dbReference type="GO" id="GO:0003677">
    <property type="term" value="F:DNA binding"/>
    <property type="evidence" value="ECO:0007669"/>
    <property type="project" value="UniProtKB-KW"/>
</dbReference>
<dbReference type="FunFam" id="3.40.50.2300:FF:000001">
    <property type="entry name" value="DNA-binding response regulator PhoB"/>
    <property type="match status" value="1"/>
</dbReference>
<evidence type="ECO:0000259" key="7">
    <source>
        <dbReference type="PROSITE" id="PS50110"/>
    </source>
</evidence>
<proteinExistence type="predicted"/>
<dbReference type="InterPro" id="IPR011006">
    <property type="entry name" value="CheY-like_superfamily"/>
</dbReference>
<dbReference type="SUPFAM" id="SSF52172">
    <property type="entry name" value="CheY-like"/>
    <property type="match status" value="1"/>
</dbReference>
<dbReference type="SMART" id="SM00448">
    <property type="entry name" value="REC"/>
    <property type="match status" value="1"/>
</dbReference>
<feature type="domain" description="Response regulatory" evidence="7">
    <location>
        <begin position="5"/>
        <end position="122"/>
    </location>
</feature>
<evidence type="ECO:0000256" key="1">
    <source>
        <dbReference type="ARBA" id="ARBA00022553"/>
    </source>
</evidence>
<dbReference type="InterPro" id="IPR050595">
    <property type="entry name" value="Bact_response_regulator"/>
</dbReference>
<evidence type="ECO:0000256" key="6">
    <source>
        <dbReference type="PROSITE-ProRule" id="PRU00169"/>
    </source>
</evidence>
<evidence type="ECO:0000256" key="2">
    <source>
        <dbReference type="ARBA" id="ARBA00023012"/>
    </source>
</evidence>
<keyword evidence="3" id="KW-0805">Transcription regulation</keyword>
<reference evidence="8 9" key="1">
    <citation type="journal article" date="2016" name="Biochim. Biophys. Acta">
        <title>Characterization of red-shifted phycobilisomes isolated from the chlorophyll f-containing cyanobacterium Halomicronema hongdechloris.</title>
        <authorList>
            <person name="Li Y."/>
            <person name="Lin Y."/>
            <person name="Garvey C.J."/>
            <person name="Birch D."/>
            <person name="Corkery R.W."/>
            <person name="Loughlin P.C."/>
            <person name="Scheer H."/>
            <person name="Willows R.D."/>
            <person name="Chen M."/>
        </authorList>
    </citation>
    <scope>NUCLEOTIDE SEQUENCE [LARGE SCALE GENOMIC DNA]</scope>
    <source>
        <strain evidence="8 9">C2206</strain>
    </source>
</reference>
<keyword evidence="4" id="KW-0238">DNA-binding</keyword>
<dbReference type="KEGG" id="hhg:XM38_011000"/>
<dbReference type="AlphaFoldDB" id="A0A1Z3HIP9"/>
<dbReference type="Proteomes" id="UP000191901">
    <property type="component" value="Chromosome"/>
</dbReference>
<organism evidence="8 9">
    <name type="scientific">Halomicronema hongdechloris C2206</name>
    <dbReference type="NCBI Taxonomy" id="1641165"/>
    <lineage>
        <taxon>Bacteria</taxon>
        <taxon>Bacillati</taxon>
        <taxon>Cyanobacteriota</taxon>
        <taxon>Cyanophyceae</taxon>
        <taxon>Nodosilineales</taxon>
        <taxon>Nodosilineaceae</taxon>
        <taxon>Halomicronema</taxon>
    </lineage>
</organism>
<dbReference type="CDD" id="cd17552">
    <property type="entry name" value="REC_RR468-like"/>
    <property type="match status" value="1"/>
</dbReference>
<dbReference type="InterPro" id="IPR001789">
    <property type="entry name" value="Sig_transdc_resp-reg_receiver"/>
</dbReference>
<evidence type="ECO:0000256" key="4">
    <source>
        <dbReference type="ARBA" id="ARBA00023125"/>
    </source>
</evidence>
<dbReference type="GO" id="GO:0000160">
    <property type="term" value="P:phosphorelay signal transduction system"/>
    <property type="evidence" value="ECO:0007669"/>
    <property type="project" value="UniProtKB-KW"/>
</dbReference>
<evidence type="ECO:0000256" key="3">
    <source>
        <dbReference type="ARBA" id="ARBA00023015"/>
    </source>
</evidence>
<dbReference type="Pfam" id="PF00072">
    <property type="entry name" value="Response_reg"/>
    <property type="match status" value="1"/>
</dbReference>
<dbReference type="STRING" id="1641165.XM38_05035"/>
<dbReference type="PANTHER" id="PTHR44591:SF22">
    <property type="entry name" value="CHEY SUBFAMILY"/>
    <property type="match status" value="1"/>
</dbReference>
<keyword evidence="1 6" id="KW-0597">Phosphoprotein</keyword>
<dbReference type="OrthoDB" id="468357at2"/>
<keyword evidence="9" id="KW-1185">Reference proteome</keyword>
<accession>A0A1Z3HIP9</accession>
<keyword evidence="5" id="KW-0804">Transcription</keyword>
<evidence type="ECO:0000256" key="5">
    <source>
        <dbReference type="ARBA" id="ARBA00023163"/>
    </source>
</evidence>
<keyword evidence="2" id="KW-0902">Two-component regulatory system</keyword>
<gene>
    <name evidence="8" type="ORF">XM38_011000</name>
</gene>
<dbReference type="PROSITE" id="PS50110">
    <property type="entry name" value="RESPONSE_REGULATORY"/>
    <property type="match status" value="1"/>
</dbReference>
<evidence type="ECO:0000313" key="9">
    <source>
        <dbReference type="Proteomes" id="UP000191901"/>
    </source>
</evidence>
<dbReference type="Gene3D" id="3.40.50.2300">
    <property type="match status" value="1"/>
</dbReference>
<sequence length="122" mass="13710">MDKKHILIIDDEADIRESTQMCLEIIGEWEVSVASSGYEGLIKAAEEKPDIILLDVMMPGMDGLATLQKLRENSQTAQIPIILLTAKARSSEQRQFNQLDIVAVITKPYDPYSLSDRISEFL</sequence>
<name>A0A1Z3HIP9_9CYAN</name>